<dbReference type="Gene3D" id="1.20.120.1460">
    <property type="match status" value="1"/>
</dbReference>
<name>F9ZLN7_ACICS</name>
<evidence type="ECO:0000256" key="3">
    <source>
        <dbReference type="ARBA" id="ARBA00022630"/>
    </source>
</evidence>
<dbReference type="InterPro" id="IPR004653">
    <property type="entry name" value="DusA"/>
</dbReference>
<dbReference type="PANTHER" id="PTHR42907">
    <property type="entry name" value="FMN-LINKED OXIDOREDUCTASES SUPERFAMILY PROTEIN"/>
    <property type="match status" value="1"/>
</dbReference>
<keyword evidence="3" id="KW-0285">Flavoprotein</keyword>
<sequence length="342" mass="37475">MDSGLFGMTAVVSAPLAGNSAKTLSVAPMLDWTDRHCRYFLRLICPSCVLYTEMIHTSALVLGKSPERYLAFTAAEQPLVLQLGGDDPEAMARAAILARDYGYTGVNLNVGCPSTRVQRGNFGACLMLTPALVREIIDALAGSGLPVSVKHRLGLDRQEDYGQLADFVAQVAAGSCRHFVVHARNAWLRGLSPAANRTIPPLRWDWVARLKEDFPGLRFELNGGLDTVPKVEAQWSRVDGVMIGRAAYHRPLFLTELELALGRRQAPARRAEVFAALLAYTEDWGAALPAPRLTRHLHGFFFGEPGANAWRQFLGCARPDQSAAQFFRENSARLAQFGLTLA</sequence>
<keyword evidence="2" id="KW-0820">tRNA-binding</keyword>
<reference evidence="10 11" key="1">
    <citation type="journal article" date="2011" name="J. Genet. Genomics">
        <title>Unraveling the Acidithiobacillus caldus complete genome and its central metabolisms for carbon assimilation.</title>
        <authorList>
            <person name="You X.Y."/>
            <person name="Guo X."/>
            <person name="Zheng H.J."/>
            <person name="Zhang M.J."/>
            <person name="Liu L.J."/>
            <person name="Zhu Y.Q."/>
            <person name="Zhu B."/>
            <person name="Wang S.Y."/>
            <person name="Zhao G.P."/>
            <person name="Poetsch A."/>
            <person name="Jiang C.Y."/>
            <person name="Liu S.J."/>
        </authorList>
    </citation>
    <scope>NUCLEOTIDE SEQUENCE [LARGE SCALE GENOMIC DNA]</scope>
    <source>
        <strain evidence="10 11">SM-1</strain>
    </source>
</reference>
<evidence type="ECO:0000256" key="4">
    <source>
        <dbReference type="ARBA" id="ARBA00022643"/>
    </source>
</evidence>
<evidence type="ECO:0000256" key="7">
    <source>
        <dbReference type="ARBA" id="ARBA00022884"/>
    </source>
</evidence>
<dbReference type="GO" id="GO:0050660">
    <property type="term" value="F:flavin adenine dinucleotide binding"/>
    <property type="evidence" value="ECO:0007669"/>
    <property type="project" value="InterPro"/>
</dbReference>
<organism evidence="10 11">
    <name type="scientific">Acidithiobacillus caldus (strain SM-1)</name>
    <dbReference type="NCBI Taxonomy" id="990288"/>
    <lineage>
        <taxon>Bacteria</taxon>
        <taxon>Pseudomonadati</taxon>
        <taxon>Pseudomonadota</taxon>
        <taxon>Acidithiobacillia</taxon>
        <taxon>Acidithiobacillales</taxon>
        <taxon>Acidithiobacillaceae</taxon>
        <taxon>Acidithiobacillus</taxon>
    </lineage>
</organism>
<evidence type="ECO:0000259" key="9">
    <source>
        <dbReference type="Pfam" id="PF01207"/>
    </source>
</evidence>
<keyword evidence="4" id="KW-0288">FMN</keyword>
<protein>
    <submittedName>
        <fullName evidence="10">tRNA-dihydrouridine synthase A</fullName>
    </submittedName>
</protein>
<gene>
    <name evidence="10" type="ordered locus">Atc_0923</name>
</gene>
<evidence type="ECO:0000256" key="2">
    <source>
        <dbReference type="ARBA" id="ARBA00022555"/>
    </source>
</evidence>
<feature type="domain" description="DUS-like FMN-binding" evidence="9">
    <location>
        <begin position="26"/>
        <end position="323"/>
    </location>
</feature>
<evidence type="ECO:0000256" key="8">
    <source>
        <dbReference type="ARBA" id="ARBA00023002"/>
    </source>
</evidence>
<dbReference type="InterPro" id="IPR013785">
    <property type="entry name" value="Aldolase_TIM"/>
</dbReference>
<dbReference type="PANTHER" id="PTHR42907:SF1">
    <property type="entry name" value="FMN-LINKED OXIDOREDUCTASES SUPERFAMILY PROTEIN"/>
    <property type="match status" value="1"/>
</dbReference>
<evidence type="ECO:0000256" key="5">
    <source>
        <dbReference type="ARBA" id="ARBA00022694"/>
    </source>
</evidence>
<dbReference type="STRING" id="990288.Atc_0923"/>
<keyword evidence="11" id="KW-1185">Reference proteome</keyword>
<comment type="cofactor">
    <cofactor evidence="1">
        <name>FMN</name>
        <dbReference type="ChEBI" id="CHEBI:58210"/>
    </cofactor>
</comment>
<dbReference type="Proteomes" id="UP000006135">
    <property type="component" value="Chromosome"/>
</dbReference>
<dbReference type="HOGENOM" id="CLU_013299_2_1_6"/>
<keyword evidence="7" id="KW-0694">RNA-binding</keyword>
<dbReference type="Gene3D" id="3.20.20.70">
    <property type="entry name" value="Aldolase class I"/>
    <property type="match status" value="1"/>
</dbReference>
<dbReference type="KEGG" id="acu:Atc_0923"/>
<keyword evidence="6" id="KW-0521">NADP</keyword>
<evidence type="ECO:0000313" key="10">
    <source>
        <dbReference type="EMBL" id="AEK57572.1"/>
    </source>
</evidence>
<dbReference type="GO" id="GO:0000049">
    <property type="term" value="F:tRNA binding"/>
    <property type="evidence" value="ECO:0007669"/>
    <property type="project" value="UniProtKB-KW"/>
</dbReference>
<dbReference type="InterPro" id="IPR035587">
    <property type="entry name" value="DUS-like_FMN-bd"/>
</dbReference>
<dbReference type="PROSITE" id="PS01136">
    <property type="entry name" value="UPF0034"/>
    <property type="match status" value="1"/>
</dbReference>
<keyword evidence="5" id="KW-0819">tRNA processing</keyword>
<evidence type="ECO:0000256" key="1">
    <source>
        <dbReference type="ARBA" id="ARBA00001917"/>
    </source>
</evidence>
<accession>F9ZLN7</accession>
<dbReference type="NCBIfam" id="NF008774">
    <property type="entry name" value="PRK11815.1"/>
    <property type="match status" value="1"/>
</dbReference>
<dbReference type="InterPro" id="IPR018517">
    <property type="entry name" value="tRNA_hU_synthase_CS"/>
</dbReference>
<evidence type="ECO:0000313" key="11">
    <source>
        <dbReference type="Proteomes" id="UP000006135"/>
    </source>
</evidence>
<dbReference type="EMBL" id="CP002573">
    <property type="protein sequence ID" value="AEK57572.1"/>
    <property type="molecule type" value="Genomic_DNA"/>
</dbReference>
<evidence type="ECO:0000256" key="6">
    <source>
        <dbReference type="ARBA" id="ARBA00022857"/>
    </source>
</evidence>
<dbReference type="SUPFAM" id="SSF51395">
    <property type="entry name" value="FMN-linked oxidoreductases"/>
    <property type="match status" value="1"/>
</dbReference>
<proteinExistence type="predicted"/>
<dbReference type="Pfam" id="PF01207">
    <property type="entry name" value="Dus"/>
    <property type="match status" value="1"/>
</dbReference>
<keyword evidence="8" id="KW-0560">Oxidoreductase</keyword>
<dbReference type="CDD" id="cd02801">
    <property type="entry name" value="DUS_like_FMN"/>
    <property type="match status" value="1"/>
</dbReference>
<dbReference type="GO" id="GO:0017150">
    <property type="term" value="F:tRNA dihydrouridine synthase activity"/>
    <property type="evidence" value="ECO:0007669"/>
    <property type="project" value="InterPro"/>
</dbReference>
<dbReference type="AlphaFoldDB" id="F9ZLN7"/>